<name>A0A0C2CGJ3_9BILA</name>
<organism evidence="2 3">
    <name type="scientific">Ancylostoma duodenale</name>
    <dbReference type="NCBI Taxonomy" id="51022"/>
    <lineage>
        <taxon>Eukaryota</taxon>
        <taxon>Metazoa</taxon>
        <taxon>Ecdysozoa</taxon>
        <taxon>Nematoda</taxon>
        <taxon>Chromadorea</taxon>
        <taxon>Rhabditida</taxon>
        <taxon>Rhabditina</taxon>
        <taxon>Rhabditomorpha</taxon>
        <taxon>Strongyloidea</taxon>
        <taxon>Ancylostomatidae</taxon>
        <taxon>Ancylostomatinae</taxon>
        <taxon>Ancylostoma</taxon>
    </lineage>
</organism>
<dbReference type="InterPro" id="IPR013098">
    <property type="entry name" value="Ig_I-set"/>
</dbReference>
<feature type="domain" description="Ig-like" evidence="1">
    <location>
        <begin position="1"/>
        <end position="62"/>
    </location>
</feature>
<dbReference type="EMBL" id="KN756349">
    <property type="protein sequence ID" value="KIH48882.1"/>
    <property type="molecule type" value="Genomic_DNA"/>
</dbReference>
<dbReference type="Gene3D" id="2.60.40.10">
    <property type="entry name" value="Immunoglobulins"/>
    <property type="match status" value="1"/>
</dbReference>
<feature type="non-terminal residue" evidence="2">
    <location>
        <position position="1"/>
    </location>
</feature>
<protein>
    <recommendedName>
        <fullName evidence="1">Ig-like domain-containing protein</fullName>
    </recommendedName>
</protein>
<evidence type="ECO:0000313" key="2">
    <source>
        <dbReference type="EMBL" id="KIH48882.1"/>
    </source>
</evidence>
<dbReference type="InterPro" id="IPR007110">
    <property type="entry name" value="Ig-like_dom"/>
</dbReference>
<reference evidence="2 3" key="1">
    <citation type="submission" date="2013-12" db="EMBL/GenBank/DDBJ databases">
        <title>Draft genome of the parsitic nematode Ancylostoma duodenale.</title>
        <authorList>
            <person name="Mitreva M."/>
        </authorList>
    </citation>
    <scope>NUCLEOTIDE SEQUENCE [LARGE SCALE GENOMIC DNA]</scope>
    <source>
        <strain evidence="2 3">Zhejiang</strain>
    </source>
</reference>
<sequence>TVKYGVHAVFETTVRGSPNPEVTWFINGVENGQDTPGVKIEFVNHDHKLTIDSAQYAGTVLC</sequence>
<evidence type="ECO:0000259" key="1">
    <source>
        <dbReference type="PROSITE" id="PS50835"/>
    </source>
</evidence>
<proteinExistence type="predicted"/>
<dbReference type="AlphaFoldDB" id="A0A0C2CGJ3"/>
<dbReference type="Pfam" id="PF07679">
    <property type="entry name" value="I-set"/>
    <property type="match status" value="1"/>
</dbReference>
<dbReference type="OrthoDB" id="9998697at2759"/>
<evidence type="ECO:0000313" key="3">
    <source>
        <dbReference type="Proteomes" id="UP000054047"/>
    </source>
</evidence>
<keyword evidence="3" id="KW-1185">Reference proteome</keyword>
<dbReference type="Proteomes" id="UP000054047">
    <property type="component" value="Unassembled WGS sequence"/>
</dbReference>
<dbReference type="InterPro" id="IPR013783">
    <property type="entry name" value="Ig-like_fold"/>
</dbReference>
<gene>
    <name evidence="2" type="ORF">ANCDUO_21045</name>
</gene>
<dbReference type="SUPFAM" id="SSF48726">
    <property type="entry name" value="Immunoglobulin"/>
    <property type="match status" value="1"/>
</dbReference>
<dbReference type="PROSITE" id="PS50835">
    <property type="entry name" value="IG_LIKE"/>
    <property type="match status" value="1"/>
</dbReference>
<feature type="non-terminal residue" evidence="2">
    <location>
        <position position="62"/>
    </location>
</feature>
<accession>A0A0C2CGJ3</accession>
<dbReference type="InterPro" id="IPR036179">
    <property type="entry name" value="Ig-like_dom_sf"/>
</dbReference>